<protein>
    <submittedName>
        <fullName evidence="1">Gene transfer agent family protein</fullName>
    </submittedName>
</protein>
<gene>
    <name evidence="1" type="ORF">L4923_27925</name>
</gene>
<dbReference type="InterPro" id="IPR021791">
    <property type="entry name" value="Phage_TAC_11"/>
</dbReference>
<evidence type="ECO:0000313" key="2">
    <source>
        <dbReference type="Proteomes" id="UP001201701"/>
    </source>
</evidence>
<reference evidence="1 2" key="1">
    <citation type="submission" date="2022-02" db="EMBL/GenBank/DDBJ databases">
        <title>Draft genome sequence of Mezorhizobium retamae strain IRAMC:0171 isolated from Retama raetam nodules.</title>
        <authorList>
            <person name="Bengaied R."/>
            <person name="Sbissi I."/>
            <person name="Huber K."/>
            <person name="Ghodbane F."/>
            <person name="Nouioui I."/>
            <person name="Tarhouni M."/>
            <person name="Gtari M."/>
        </authorList>
    </citation>
    <scope>NUCLEOTIDE SEQUENCE [LARGE SCALE GENOMIC DNA]</scope>
    <source>
        <strain evidence="1 2">IRAMC:0171</strain>
    </source>
</reference>
<dbReference type="EMBL" id="JAKREW010000056">
    <property type="protein sequence ID" value="MCG7508870.1"/>
    <property type="molecule type" value="Genomic_DNA"/>
</dbReference>
<keyword evidence="2" id="KW-1185">Reference proteome</keyword>
<accession>A0ABS9QN44</accession>
<dbReference type="Proteomes" id="UP001201701">
    <property type="component" value="Unassembled WGS sequence"/>
</dbReference>
<comment type="caution">
    <text evidence="1">The sequence shown here is derived from an EMBL/GenBank/DDBJ whole genome shotgun (WGS) entry which is preliminary data.</text>
</comment>
<sequence>MANPHRGSVALQAGDRAYTVSFSINALCELEDALDKPVSEIVATIQDPAKVRLSGVRMLLWAGLRDHHPEVTVAEAGEIATDAGFTVAVEKIGEAFKLAFPAAKEEKAKPNPR</sequence>
<dbReference type="Pfam" id="PF11836">
    <property type="entry name" value="Phage_TAC_11"/>
    <property type="match status" value="1"/>
</dbReference>
<dbReference type="RefSeq" id="WP_239370373.1">
    <property type="nucleotide sequence ID" value="NZ_JAKREW010000056.1"/>
</dbReference>
<proteinExistence type="predicted"/>
<organism evidence="1 2">
    <name type="scientific">Mesorhizobium retamae</name>
    <dbReference type="NCBI Taxonomy" id="2912854"/>
    <lineage>
        <taxon>Bacteria</taxon>
        <taxon>Pseudomonadati</taxon>
        <taxon>Pseudomonadota</taxon>
        <taxon>Alphaproteobacteria</taxon>
        <taxon>Hyphomicrobiales</taxon>
        <taxon>Phyllobacteriaceae</taxon>
        <taxon>Mesorhizobium</taxon>
    </lineage>
</organism>
<name>A0ABS9QN44_9HYPH</name>
<evidence type="ECO:0000313" key="1">
    <source>
        <dbReference type="EMBL" id="MCG7508870.1"/>
    </source>
</evidence>